<reference evidence="2" key="1">
    <citation type="submission" date="2020-05" db="EMBL/GenBank/DDBJ databases">
        <authorList>
            <person name="Chiriac C."/>
            <person name="Salcher M."/>
            <person name="Ghai R."/>
            <person name="Kavagutti S V."/>
        </authorList>
    </citation>
    <scope>NUCLEOTIDE SEQUENCE</scope>
</reference>
<keyword evidence="1" id="KW-0175">Coiled coil</keyword>
<proteinExistence type="predicted"/>
<feature type="coiled-coil region" evidence="1">
    <location>
        <begin position="5"/>
        <end position="32"/>
    </location>
</feature>
<name>A0A6J7X3N0_9CAUD</name>
<evidence type="ECO:0000313" key="2">
    <source>
        <dbReference type="EMBL" id="CAB5223676.1"/>
    </source>
</evidence>
<dbReference type="EMBL" id="LR798324">
    <property type="protein sequence ID" value="CAB5223676.1"/>
    <property type="molecule type" value="Genomic_DNA"/>
</dbReference>
<sequence length="44" mass="5145">MSELIDYQAQRIEALERELALLRKQILELAKQVEVNEPIILPNL</sequence>
<accession>A0A6J7X3N0</accession>
<organism evidence="2">
    <name type="scientific">uncultured Caudovirales phage</name>
    <dbReference type="NCBI Taxonomy" id="2100421"/>
    <lineage>
        <taxon>Viruses</taxon>
        <taxon>Duplodnaviria</taxon>
        <taxon>Heunggongvirae</taxon>
        <taxon>Uroviricota</taxon>
        <taxon>Caudoviricetes</taxon>
        <taxon>Peduoviridae</taxon>
        <taxon>Maltschvirus</taxon>
        <taxon>Maltschvirus maltsch</taxon>
    </lineage>
</organism>
<evidence type="ECO:0000256" key="1">
    <source>
        <dbReference type="SAM" id="Coils"/>
    </source>
</evidence>
<protein>
    <submittedName>
        <fullName evidence="2">Uncharacterized protein</fullName>
    </submittedName>
</protein>
<gene>
    <name evidence="2" type="ORF">UFOVP388_13</name>
</gene>